<dbReference type="PROSITE" id="PS51253">
    <property type="entry name" value="HTH_CENPB"/>
    <property type="match status" value="1"/>
</dbReference>
<dbReference type="AlphaFoldDB" id="A0A9J6EV88"/>
<dbReference type="EMBL" id="JABSTU010000001">
    <property type="protein sequence ID" value="KAH8038435.1"/>
    <property type="molecule type" value="Genomic_DNA"/>
</dbReference>
<evidence type="ECO:0000313" key="5">
    <source>
        <dbReference type="EMBL" id="KAH8038435.1"/>
    </source>
</evidence>
<evidence type="ECO:0000313" key="6">
    <source>
        <dbReference type="Proteomes" id="UP000821866"/>
    </source>
</evidence>
<reference evidence="5" key="1">
    <citation type="journal article" date="2020" name="Cell">
        <title>Large-Scale Comparative Analyses of Tick Genomes Elucidate Their Genetic Diversity and Vector Capacities.</title>
        <authorList>
            <consortium name="Tick Genome and Microbiome Consortium (TIGMIC)"/>
            <person name="Jia N."/>
            <person name="Wang J."/>
            <person name="Shi W."/>
            <person name="Du L."/>
            <person name="Sun Y."/>
            <person name="Zhan W."/>
            <person name="Jiang J.F."/>
            <person name="Wang Q."/>
            <person name="Zhang B."/>
            <person name="Ji P."/>
            <person name="Bell-Sakyi L."/>
            <person name="Cui X.M."/>
            <person name="Yuan T.T."/>
            <person name="Jiang B.G."/>
            <person name="Yang W.F."/>
            <person name="Lam T.T."/>
            <person name="Chang Q.C."/>
            <person name="Ding S.J."/>
            <person name="Wang X.J."/>
            <person name="Zhu J.G."/>
            <person name="Ruan X.D."/>
            <person name="Zhao L."/>
            <person name="Wei J.T."/>
            <person name="Ye R.Z."/>
            <person name="Que T.C."/>
            <person name="Du C.H."/>
            <person name="Zhou Y.H."/>
            <person name="Cheng J.X."/>
            <person name="Dai P.F."/>
            <person name="Guo W.B."/>
            <person name="Han X.H."/>
            <person name="Huang E.J."/>
            <person name="Li L.F."/>
            <person name="Wei W."/>
            <person name="Gao Y.C."/>
            <person name="Liu J.Z."/>
            <person name="Shao H.Z."/>
            <person name="Wang X."/>
            <person name="Wang C.C."/>
            <person name="Yang T.C."/>
            <person name="Huo Q.B."/>
            <person name="Li W."/>
            <person name="Chen H.Y."/>
            <person name="Chen S.E."/>
            <person name="Zhou L.G."/>
            <person name="Ni X.B."/>
            <person name="Tian J.H."/>
            <person name="Sheng Y."/>
            <person name="Liu T."/>
            <person name="Pan Y.S."/>
            <person name="Xia L.Y."/>
            <person name="Li J."/>
            <person name="Zhao F."/>
            <person name="Cao W.C."/>
        </authorList>
    </citation>
    <scope>NUCLEOTIDE SEQUENCE</scope>
    <source>
        <strain evidence="5">Rmic-2018</strain>
    </source>
</reference>
<dbReference type="PANTHER" id="PTHR19303">
    <property type="entry name" value="TRANSPOSON"/>
    <property type="match status" value="1"/>
</dbReference>
<dbReference type="InterPro" id="IPR018586">
    <property type="entry name" value="Brinker_DNA-bd"/>
</dbReference>
<dbReference type="InterPro" id="IPR006600">
    <property type="entry name" value="HTH_CenpB_DNA-bd_dom"/>
</dbReference>
<dbReference type="GO" id="GO:0003677">
    <property type="term" value="F:DNA binding"/>
    <property type="evidence" value="ECO:0007669"/>
    <property type="project" value="UniProtKB-KW"/>
</dbReference>
<dbReference type="InterPro" id="IPR004875">
    <property type="entry name" value="DDE_SF_endonuclease_dom"/>
</dbReference>
<sequence>MASLRCHYDAAFKSKVIAEAEATGNCTASRKFDVPENNVRRWRKQKTALLACAATRKAFRGPRKGAFPEVEEVLTDSVKERRCRGLALTAGIAQMKARKIARERGIPALKFKASRGWVQNCSALHTTCELQNIELKFLPANTKAKLQPLNSDIMKSFKVGYRSRLLDKLLVNLRVGTELAGDLFGAIQMMMGACLVLPRGINTRLQHPNWRQVNHFSRQAHRFNSRLVNLCESRQNVFFIDHAIHHFPAQMVLAADGAHPNLTGVSLLAWNIYNVILHTQRDHMGAWRDQVPTAERSQPVPSKLSFAEALKSSIGAKGSQAVAQGTAKTPTHSKKKQVTKTPSCTHRDHGNLVAESHRVSTNSSEDRDGHINGWGKKTI</sequence>
<keyword evidence="6" id="KW-1185">Reference proteome</keyword>
<feature type="region of interest" description="Disordered" evidence="3">
    <location>
        <begin position="318"/>
        <end position="379"/>
    </location>
</feature>
<comment type="subcellular location">
    <subcellularLocation>
        <location evidence="1">Nucleus</location>
    </subcellularLocation>
</comment>
<gene>
    <name evidence="5" type="ORF">HPB51_001550</name>
</gene>
<dbReference type="SUPFAM" id="SSF46689">
    <property type="entry name" value="Homeodomain-like"/>
    <property type="match status" value="1"/>
</dbReference>
<feature type="compositionally biased region" description="Polar residues" evidence="3">
    <location>
        <begin position="321"/>
        <end position="330"/>
    </location>
</feature>
<protein>
    <recommendedName>
        <fullName evidence="4">HTH CENPB-type domain-containing protein</fullName>
    </recommendedName>
</protein>
<feature type="compositionally biased region" description="Basic and acidic residues" evidence="3">
    <location>
        <begin position="345"/>
        <end position="370"/>
    </location>
</feature>
<comment type="caution">
    <text evidence="5">The sequence shown here is derived from an EMBL/GenBank/DDBJ whole genome shotgun (WGS) entry which is preliminary data.</text>
</comment>
<dbReference type="Pfam" id="PF03184">
    <property type="entry name" value="DDE_1"/>
    <property type="match status" value="1"/>
</dbReference>
<dbReference type="InterPro" id="IPR050863">
    <property type="entry name" value="CenT-Element_Derived"/>
</dbReference>
<evidence type="ECO:0000256" key="2">
    <source>
        <dbReference type="ARBA" id="ARBA00023125"/>
    </source>
</evidence>
<dbReference type="InterPro" id="IPR009057">
    <property type="entry name" value="Homeodomain-like_sf"/>
</dbReference>
<evidence type="ECO:0000259" key="4">
    <source>
        <dbReference type="PROSITE" id="PS51253"/>
    </source>
</evidence>
<dbReference type="GO" id="GO:0005634">
    <property type="term" value="C:nucleus"/>
    <property type="evidence" value="ECO:0007669"/>
    <property type="project" value="UniProtKB-SubCell"/>
</dbReference>
<name>A0A9J6EV88_RHIMP</name>
<dbReference type="Gene3D" id="3.40.50.12700">
    <property type="match status" value="1"/>
</dbReference>
<organism evidence="5 6">
    <name type="scientific">Rhipicephalus microplus</name>
    <name type="common">Cattle tick</name>
    <name type="synonym">Boophilus microplus</name>
    <dbReference type="NCBI Taxonomy" id="6941"/>
    <lineage>
        <taxon>Eukaryota</taxon>
        <taxon>Metazoa</taxon>
        <taxon>Ecdysozoa</taxon>
        <taxon>Arthropoda</taxon>
        <taxon>Chelicerata</taxon>
        <taxon>Arachnida</taxon>
        <taxon>Acari</taxon>
        <taxon>Parasitiformes</taxon>
        <taxon>Ixodida</taxon>
        <taxon>Ixodoidea</taxon>
        <taxon>Ixodidae</taxon>
        <taxon>Rhipicephalinae</taxon>
        <taxon>Rhipicephalus</taxon>
        <taxon>Boophilus</taxon>
    </lineage>
</organism>
<dbReference type="SUPFAM" id="SSF52266">
    <property type="entry name" value="SGNH hydrolase"/>
    <property type="match status" value="1"/>
</dbReference>
<evidence type="ECO:0000256" key="3">
    <source>
        <dbReference type="SAM" id="MobiDB-lite"/>
    </source>
</evidence>
<feature type="domain" description="HTH CENPB-type" evidence="4">
    <location>
        <begin position="58"/>
        <end position="131"/>
    </location>
</feature>
<proteinExistence type="predicted"/>
<evidence type="ECO:0000256" key="1">
    <source>
        <dbReference type="ARBA" id="ARBA00004123"/>
    </source>
</evidence>
<dbReference type="Pfam" id="PF03221">
    <property type="entry name" value="HTH_Tnp_Tc5"/>
    <property type="match status" value="1"/>
</dbReference>
<keyword evidence="2" id="KW-0238">DNA-binding</keyword>
<reference evidence="5" key="2">
    <citation type="submission" date="2021-09" db="EMBL/GenBank/DDBJ databases">
        <authorList>
            <person name="Jia N."/>
            <person name="Wang J."/>
            <person name="Shi W."/>
            <person name="Du L."/>
            <person name="Sun Y."/>
            <person name="Zhan W."/>
            <person name="Jiang J."/>
            <person name="Wang Q."/>
            <person name="Zhang B."/>
            <person name="Ji P."/>
            <person name="Sakyi L.B."/>
            <person name="Cui X."/>
            <person name="Yuan T."/>
            <person name="Jiang B."/>
            <person name="Yang W."/>
            <person name="Lam T.T.-Y."/>
            <person name="Chang Q."/>
            <person name="Ding S."/>
            <person name="Wang X."/>
            <person name="Zhu J."/>
            <person name="Ruan X."/>
            <person name="Zhao L."/>
            <person name="Wei J."/>
            <person name="Que T."/>
            <person name="Du C."/>
            <person name="Cheng J."/>
            <person name="Dai P."/>
            <person name="Han X."/>
            <person name="Huang E."/>
            <person name="Gao Y."/>
            <person name="Liu J."/>
            <person name="Shao H."/>
            <person name="Ye R."/>
            <person name="Li L."/>
            <person name="Wei W."/>
            <person name="Wang X."/>
            <person name="Wang C."/>
            <person name="Huo Q."/>
            <person name="Li W."/>
            <person name="Guo W."/>
            <person name="Chen H."/>
            <person name="Chen S."/>
            <person name="Zhou L."/>
            <person name="Zhou L."/>
            <person name="Ni X."/>
            <person name="Tian J."/>
            <person name="Zhou Y."/>
            <person name="Sheng Y."/>
            <person name="Liu T."/>
            <person name="Pan Y."/>
            <person name="Xia L."/>
            <person name="Li J."/>
            <person name="Zhao F."/>
            <person name="Cao W."/>
        </authorList>
    </citation>
    <scope>NUCLEOTIDE SEQUENCE</scope>
    <source>
        <strain evidence="5">Rmic-2018</strain>
        <tissue evidence="5">Larvae</tissue>
    </source>
</reference>
<accession>A0A9J6EV88</accession>
<dbReference type="Pfam" id="PF09607">
    <property type="entry name" value="BrkDBD"/>
    <property type="match status" value="1"/>
</dbReference>
<dbReference type="PANTHER" id="PTHR19303:SF74">
    <property type="entry name" value="POGO TRANSPOSABLE ELEMENT WITH KRAB DOMAIN"/>
    <property type="match status" value="1"/>
</dbReference>
<dbReference type="Proteomes" id="UP000821866">
    <property type="component" value="Chromosome 1"/>
</dbReference>
<dbReference type="Gene3D" id="1.10.10.60">
    <property type="entry name" value="Homeodomain-like"/>
    <property type="match status" value="1"/>
</dbReference>